<reference evidence="1 2" key="1">
    <citation type="submission" date="2018-06" db="EMBL/GenBank/DDBJ databases">
        <title>OYT1 Genome Sequencing.</title>
        <authorList>
            <person name="Kato S."/>
            <person name="Itoh T."/>
            <person name="Ohkuma M."/>
        </authorList>
    </citation>
    <scope>NUCLEOTIDE SEQUENCE [LARGE SCALE GENOMIC DNA]</scope>
    <source>
        <strain evidence="1 2">OYT1</strain>
    </source>
</reference>
<proteinExistence type="predicted"/>
<name>A0A2Z6GBG7_9PROT</name>
<dbReference type="EMBL" id="AP018738">
    <property type="protein sequence ID" value="BBE50838.1"/>
    <property type="molecule type" value="Genomic_DNA"/>
</dbReference>
<gene>
    <name evidence="1" type="ORF">OYT1_ch1281</name>
</gene>
<dbReference type="AlphaFoldDB" id="A0A2Z6GBG7"/>
<dbReference type="OrthoDB" id="9841175at2"/>
<keyword evidence="2" id="KW-1185">Reference proteome</keyword>
<dbReference type="Proteomes" id="UP000033070">
    <property type="component" value="Chromosome"/>
</dbReference>
<dbReference type="KEGG" id="fam:OYT1_ch1281"/>
<organism evidence="1 2">
    <name type="scientific">Ferriphaselus amnicola</name>
    <dbReference type="NCBI Taxonomy" id="1188319"/>
    <lineage>
        <taxon>Bacteria</taxon>
        <taxon>Pseudomonadati</taxon>
        <taxon>Pseudomonadota</taxon>
        <taxon>Betaproteobacteria</taxon>
        <taxon>Nitrosomonadales</taxon>
        <taxon>Gallionellaceae</taxon>
        <taxon>Ferriphaselus</taxon>
    </lineage>
</organism>
<dbReference type="RefSeq" id="WP_062627106.1">
    <property type="nucleotide sequence ID" value="NZ_AP018738.1"/>
</dbReference>
<accession>A0A2Z6GBG7</accession>
<protein>
    <submittedName>
        <fullName evidence="1">Uncharacterized protein</fullName>
    </submittedName>
</protein>
<evidence type="ECO:0000313" key="1">
    <source>
        <dbReference type="EMBL" id="BBE50838.1"/>
    </source>
</evidence>
<evidence type="ECO:0000313" key="2">
    <source>
        <dbReference type="Proteomes" id="UP000033070"/>
    </source>
</evidence>
<sequence length="122" mass="13322">MKNLDHSAVLRIHPTAVPNKDFYVRIVAEGGLPELVWLSPELPEPSSTELETAIAAEQAVIKTAAYLGQRAAEYPALTDYIDAQVKKASNDPVVQQAGREQEAAYLNACLSIKQKYPKGDKS</sequence>
<dbReference type="STRING" id="1188319.OYT1_01941"/>